<comment type="caution">
    <text evidence="1">The sequence shown here is derived from an EMBL/GenBank/DDBJ whole genome shotgun (WGS) entry which is preliminary data.</text>
</comment>
<evidence type="ECO:0000313" key="1">
    <source>
        <dbReference type="EMBL" id="KGQ02655.1"/>
    </source>
</evidence>
<dbReference type="HOGENOM" id="CLU_2305569_0_0_1"/>
<dbReference type="Proteomes" id="UP000030106">
    <property type="component" value="Unassembled WGS sequence"/>
</dbReference>
<organism evidence="1 2">
    <name type="scientific">Beauveria bassiana D1-5</name>
    <dbReference type="NCBI Taxonomy" id="1245745"/>
    <lineage>
        <taxon>Eukaryota</taxon>
        <taxon>Fungi</taxon>
        <taxon>Dikarya</taxon>
        <taxon>Ascomycota</taxon>
        <taxon>Pezizomycotina</taxon>
        <taxon>Sordariomycetes</taxon>
        <taxon>Hypocreomycetidae</taxon>
        <taxon>Hypocreales</taxon>
        <taxon>Cordycipitaceae</taxon>
        <taxon>Beauveria</taxon>
    </lineage>
</organism>
<dbReference type="EMBL" id="ANFO01001432">
    <property type="protein sequence ID" value="KGQ02655.1"/>
    <property type="molecule type" value="Genomic_DNA"/>
</dbReference>
<accession>A0A0A2V9C6</accession>
<name>A0A0A2V9C6_BEABA</name>
<protein>
    <submittedName>
        <fullName evidence="1">Uncharacterized protein</fullName>
    </submittedName>
</protein>
<proteinExistence type="predicted"/>
<sequence>MRSKKVLLSLHLGVFSGKLYPPLLVRATHHIHHILWQFHYAAYPGHRPVLVSAGTEWPGVQRQCGQVRKAALLLDYATAVSTKVNAPACPVKPACPVLAV</sequence>
<gene>
    <name evidence="1" type="ORF">BBAD15_g12131</name>
</gene>
<reference evidence="1 2" key="1">
    <citation type="submission" date="2012-10" db="EMBL/GenBank/DDBJ databases">
        <title>Genome sequencing and analysis of entomopathogenic fungi Beauveria bassiana D1-5.</title>
        <authorList>
            <person name="Li Q."/>
            <person name="Wang L."/>
            <person name="Zhang Z."/>
            <person name="Wang Q."/>
            <person name="Ren J."/>
            <person name="Wang M."/>
            <person name="Xu W."/>
            <person name="Wang J."/>
            <person name="Lu Y."/>
            <person name="Du Q."/>
            <person name="Sun Z."/>
        </authorList>
    </citation>
    <scope>NUCLEOTIDE SEQUENCE [LARGE SCALE GENOMIC DNA]</scope>
    <source>
        <strain evidence="1 2">D1-5</strain>
    </source>
</reference>
<evidence type="ECO:0000313" key="2">
    <source>
        <dbReference type="Proteomes" id="UP000030106"/>
    </source>
</evidence>
<dbReference type="AlphaFoldDB" id="A0A0A2V9C6"/>